<reference evidence="3" key="1">
    <citation type="submission" date="2015-05" db="EMBL/GenBank/DDBJ databases">
        <authorList>
            <person name="Wang D.B."/>
            <person name="Wang M."/>
        </authorList>
    </citation>
    <scope>NUCLEOTIDE SEQUENCE [LARGE SCALE GENOMIC DNA]</scope>
    <source>
        <strain evidence="3">L1-83</strain>
    </source>
</reference>
<feature type="transmembrane region" description="Helical" evidence="1">
    <location>
        <begin position="7"/>
        <end position="27"/>
    </location>
</feature>
<dbReference type="EMBL" id="QRTF01000031">
    <property type="protein sequence ID" value="RGQ46766.1"/>
    <property type="molecule type" value="Genomic_DNA"/>
</dbReference>
<evidence type="ECO:0000313" key="3">
    <source>
        <dbReference type="EMBL" id="CRL41234.1"/>
    </source>
</evidence>
<evidence type="ECO:0000313" key="13">
    <source>
        <dbReference type="Proteomes" id="UP000095395"/>
    </source>
</evidence>
<evidence type="ECO:0000313" key="7">
    <source>
        <dbReference type="EMBL" id="RGR66092.1"/>
    </source>
</evidence>
<dbReference type="STRING" id="360807.ERS852392_02904"/>
<proteinExistence type="predicted"/>
<reference evidence="12" key="2">
    <citation type="submission" date="2015-05" db="EMBL/GenBank/DDBJ databases">
        <authorList>
            <consortium name="Pathogen Informatics"/>
        </authorList>
    </citation>
    <scope>NUCLEOTIDE SEQUENCE [LARGE SCALE GENOMIC DNA]</scope>
    <source>
        <strain evidence="5 13">2789STDY5608835</strain>
        <strain evidence="4 14">2789STDY5608887</strain>
        <strain evidence="12">L1-83</strain>
    </source>
</reference>
<dbReference type="EMBL" id="QSKW01000030">
    <property type="protein sequence ID" value="RHE93304.1"/>
    <property type="molecule type" value="Genomic_DNA"/>
</dbReference>
<dbReference type="Proteomes" id="UP000283738">
    <property type="component" value="Unassembled WGS sequence"/>
</dbReference>
<evidence type="ECO:0000313" key="8">
    <source>
        <dbReference type="EMBL" id="RHA90922.1"/>
    </source>
</evidence>
<dbReference type="Pfam" id="PF14018">
    <property type="entry name" value="DUF4234"/>
    <property type="match status" value="1"/>
</dbReference>
<dbReference type="Proteomes" id="UP000266391">
    <property type="component" value="Unassembled WGS sequence"/>
</dbReference>
<dbReference type="Proteomes" id="UP000283701">
    <property type="component" value="Unassembled WGS sequence"/>
</dbReference>
<dbReference type="GeneID" id="75160886"/>
<evidence type="ECO:0000313" key="14">
    <source>
        <dbReference type="Proteomes" id="UP000095453"/>
    </source>
</evidence>
<evidence type="ECO:0000313" key="18">
    <source>
        <dbReference type="Proteomes" id="UP000283738"/>
    </source>
</evidence>
<dbReference type="Proteomes" id="UP000286271">
    <property type="component" value="Unassembled WGS sequence"/>
</dbReference>
<dbReference type="Proteomes" id="UP000049828">
    <property type="component" value="Unassembled WGS sequence"/>
</dbReference>
<dbReference type="InterPro" id="IPR025328">
    <property type="entry name" value="DUF4234"/>
</dbReference>
<dbReference type="Proteomes" id="UP000095395">
    <property type="component" value="Unassembled WGS sequence"/>
</dbReference>
<evidence type="ECO:0000313" key="10">
    <source>
        <dbReference type="EMBL" id="RHE93304.1"/>
    </source>
</evidence>
<evidence type="ECO:0000313" key="4">
    <source>
        <dbReference type="EMBL" id="CUN15333.1"/>
    </source>
</evidence>
<protein>
    <submittedName>
        <fullName evidence="6">DUF4234 domain-containing protein</fullName>
    </submittedName>
</protein>
<sequence>MIQQRNIAVCIILSIVTCGIYGIYWFIVLSNDTNTVSNAENATSGGVAFVLSLITCNIYGLYWAYKQGEKIDKAKTDRGIPSSNSGVIYLILCFVGLGIVAEALMQNELNSLA</sequence>
<reference evidence="15 16" key="3">
    <citation type="submission" date="2018-08" db="EMBL/GenBank/DDBJ databases">
        <title>A genome reference for cultivated species of the human gut microbiota.</title>
        <authorList>
            <person name="Zou Y."/>
            <person name="Xue W."/>
            <person name="Luo G."/>
        </authorList>
    </citation>
    <scope>NUCLEOTIDE SEQUENCE [LARGE SCALE GENOMIC DNA]</scope>
    <source>
        <strain evidence="7 19">AF24-4</strain>
        <strain evidence="6 18">AF28-15</strain>
        <strain evidence="11 17">AM23-23AC</strain>
        <strain evidence="10 20">AM27-11</strain>
        <strain evidence="9 15">AM32-8LB</strain>
        <strain evidence="8 16">AM42-1AC</strain>
    </source>
</reference>
<evidence type="ECO:0000313" key="19">
    <source>
        <dbReference type="Proteomes" id="UP000285820"/>
    </source>
</evidence>
<keyword evidence="1" id="KW-1133">Transmembrane helix</keyword>
<evidence type="ECO:0000313" key="11">
    <source>
        <dbReference type="EMBL" id="RHF81347.1"/>
    </source>
</evidence>
<evidence type="ECO:0000313" key="15">
    <source>
        <dbReference type="Proteomes" id="UP000266391"/>
    </source>
</evidence>
<dbReference type="EMBL" id="QRHP01000028">
    <property type="protein sequence ID" value="RHF81347.1"/>
    <property type="molecule type" value="Genomic_DNA"/>
</dbReference>
<dbReference type="RefSeq" id="WP_007882399.1">
    <property type="nucleotide sequence ID" value="NZ_CABJFX010000003.1"/>
</dbReference>
<dbReference type="Proteomes" id="UP000283492">
    <property type="component" value="Unassembled WGS sequence"/>
</dbReference>
<dbReference type="EMBL" id="QSIQ01000020">
    <property type="protein sequence ID" value="RHD01825.1"/>
    <property type="molecule type" value="Genomic_DNA"/>
</dbReference>
<feature type="transmembrane region" description="Helical" evidence="1">
    <location>
        <begin position="47"/>
        <end position="65"/>
    </location>
</feature>
<accession>A0A0M6WVG4</accession>
<keyword evidence="12" id="KW-1185">Reference proteome</keyword>
<name>A0A0M6WVG4_9FIRM</name>
<evidence type="ECO:0000313" key="17">
    <source>
        <dbReference type="Proteomes" id="UP000283701"/>
    </source>
</evidence>
<keyword evidence="1" id="KW-0812">Transmembrane</keyword>
<evidence type="ECO:0000313" key="20">
    <source>
        <dbReference type="Proteomes" id="UP000286271"/>
    </source>
</evidence>
<keyword evidence="1" id="KW-0472">Membrane</keyword>
<dbReference type="Proteomes" id="UP000095453">
    <property type="component" value="Unassembled WGS sequence"/>
</dbReference>
<evidence type="ECO:0000313" key="9">
    <source>
        <dbReference type="EMBL" id="RHD01825.1"/>
    </source>
</evidence>
<dbReference type="EMBL" id="CYYR01000023">
    <property type="protein sequence ID" value="CUO34965.1"/>
    <property type="molecule type" value="Genomic_DNA"/>
</dbReference>
<dbReference type="EMBL" id="CYXX01000015">
    <property type="protein sequence ID" value="CUN15333.1"/>
    <property type="molecule type" value="Genomic_DNA"/>
</dbReference>
<evidence type="ECO:0000313" key="5">
    <source>
        <dbReference type="EMBL" id="CUO34965.1"/>
    </source>
</evidence>
<evidence type="ECO:0000313" key="6">
    <source>
        <dbReference type="EMBL" id="RGQ46766.1"/>
    </source>
</evidence>
<dbReference type="EMBL" id="QRUN01000027">
    <property type="protein sequence ID" value="RGR66092.1"/>
    <property type="molecule type" value="Genomic_DNA"/>
</dbReference>
<dbReference type="AlphaFoldDB" id="A0A0M6WVG4"/>
<evidence type="ECO:0000256" key="1">
    <source>
        <dbReference type="SAM" id="Phobius"/>
    </source>
</evidence>
<dbReference type="EMBL" id="CVRS01000090">
    <property type="protein sequence ID" value="CRL41234.1"/>
    <property type="molecule type" value="Genomic_DNA"/>
</dbReference>
<dbReference type="EMBL" id="QSFX01000003">
    <property type="protein sequence ID" value="RHA90922.1"/>
    <property type="molecule type" value="Genomic_DNA"/>
</dbReference>
<evidence type="ECO:0000313" key="16">
    <source>
        <dbReference type="Proteomes" id="UP000283492"/>
    </source>
</evidence>
<dbReference type="Proteomes" id="UP000285820">
    <property type="component" value="Unassembled WGS sequence"/>
</dbReference>
<feature type="transmembrane region" description="Helical" evidence="1">
    <location>
        <begin position="86"/>
        <end position="105"/>
    </location>
</feature>
<organism evidence="3 12">
    <name type="scientific">Roseburia inulinivorans</name>
    <dbReference type="NCBI Taxonomy" id="360807"/>
    <lineage>
        <taxon>Bacteria</taxon>
        <taxon>Bacillati</taxon>
        <taxon>Bacillota</taxon>
        <taxon>Clostridia</taxon>
        <taxon>Lachnospirales</taxon>
        <taxon>Lachnospiraceae</taxon>
        <taxon>Roseburia</taxon>
    </lineage>
</organism>
<evidence type="ECO:0000313" key="12">
    <source>
        <dbReference type="Proteomes" id="UP000049828"/>
    </source>
</evidence>
<evidence type="ECO:0000259" key="2">
    <source>
        <dbReference type="Pfam" id="PF14018"/>
    </source>
</evidence>
<dbReference type="OrthoDB" id="192868at2"/>
<gene>
    <name evidence="11" type="ORF">DW654_15745</name>
    <name evidence="10" type="ORF">DW707_14765</name>
    <name evidence="9" type="ORF">DW813_12280</name>
    <name evidence="8" type="ORF">DW914_02935</name>
    <name evidence="7" type="ORF">DWY29_14130</name>
    <name evidence="6" type="ORF">DWY96_12665</name>
    <name evidence="5" type="ORF">ERS852392_02904</name>
    <name evidence="4" type="ORF">ERS852444_02126</name>
    <name evidence="3" type="ORF">RIL183_28821</name>
</gene>
<feature type="domain" description="DUF4234" evidence="2">
    <location>
        <begin position="5"/>
        <end position="72"/>
    </location>
</feature>